<comment type="caution">
    <text evidence="1">The sequence shown here is derived from an EMBL/GenBank/DDBJ whole genome shotgun (WGS) entry which is preliminary data.</text>
</comment>
<keyword evidence="2" id="KW-1185">Reference proteome</keyword>
<evidence type="ECO:0000313" key="1">
    <source>
        <dbReference type="EMBL" id="KAI3817082.1"/>
    </source>
</evidence>
<name>A0ACB9JAB5_9ASTR</name>
<organism evidence="1 2">
    <name type="scientific">Smallanthus sonchifolius</name>
    <dbReference type="NCBI Taxonomy" id="185202"/>
    <lineage>
        <taxon>Eukaryota</taxon>
        <taxon>Viridiplantae</taxon>
        <taxon>Streptophyta</taxon>
        <taxon>Embryophyta</taxon>
        <taxon>Tracheophyta</taxon>
        <taxon>Spermatophyta</taxon>
        <taxon>Magnoliopsida</taxon>
        <taxon>eudicotyledons</taxon>
        <taxon>Gunneridae</taxon>
        <taxon>Pentapetalae</taxon>
        <taxon>asterids</taxon>
        <taxon>campanulids</taxon>
        <taxon>Asterales</taxon>
        <taxon>Asteraceae</taxon>
        <taxon>Asteroideae</taxon>
        <taxon>Heliantheae alliance</taxon>
        <taxon>Millerieae</taxon>
        <taxon>Smallanthus</taxon>
    </lineage>
</organism>
<reference evidence="1 2" key="2">
    <citation type="journal article" date="2022" name="Mol. Ecol. Resour.">
        <title>The genomes of chicory, endive, great burdock and yacon provide insights into Asteraceae paleo-polyploidization history and plant inulin production.</title>
        <authorList>
            <person name="Fan W."/>
            <person name="Wang S."/>
            <person name="Wang H."/>
            <person name="Wang A."/>
            <person name="Jiang F."/>
            <person name="Liu H."/>
            <person name="Zhao H."/>
            <person name="Xu D."/>
            <person name="Zhang Y."/>
        </authorList>
    </citation>
    <scope>NUCLEOTIDE SEQUENCE [LARGE SCALE GENOMIC DNA]</scope>
    <source>
        <strain evidence="2">cv. Yunnan</strain>
        <tissue evidence="1">Leaves</tissue>
    </source>
</reference>
<sequence>MHTTRIVFNLLHTMFLTMTALSGLRCIRLDHVLDHQNCNRVQTYKGAVAEANCLLQMKLDKICTNNDCTKLMLNGSKQLQLKLEMESLKDRDQVVAADAINM</sequence>
<evidence type="ECO:0000313" key="2">
    <source>
        <dbReference type="Proteomes" id="UP001056120"/>
    </source>
</evidence>
<protein>
    <submittedName>
        <fullName evidence="1">Uncharacterized protein</fullName>
    </submittedName>
</protein>
<proteinExistence type="predicted"/>
<accession>A0ACB9JAB5</accession>
<dbReference type="EMBL" id="CM042021">
    <property type="protein sequence ID" value="KAI3817082.1"/>
    <property type="molecule type" value="Genomic_DNA"/>
</dbReference>
<gene>
    <name evidence="1" type="ORF">L1987_10869</name>
</gene>
<reference evidence="2" key="1">
    <citation type="journal article" date="2022" name="Mol. Ecol. Resour.">
        <title>The genomes of chicory, endive, great burdock and yacon provide insights into Asteraceae palaeo-polyploidization history and plant inulin production.</title>
        <authorList>
            <person name="Fan W."/>
            <person name="Wang S."/>
            <person name="Wang H."/>
            <person name="Wang A."/>
            <person name="Jiang F."/>
            <person name="Liu H."/>
            <person name="Zhao H."/>
            <person name="Xu D."/>
            <person name="Zhang Y."/>
        </authorList>
    </citation>
    <scope>NUCLEOTIDE SEQUENCE [LARGE SCALE GENOMIC DNA]</scope>
    <source>
        <strain evidence="2">cv. Yunnan</strain>
    </source>
</reference>
<dbReference type="Proteomes" id="UP001056120">
    <property type="component" value="Linkage Group LG04"/>
</dbReference>